<accession>A0A1H8PKB6</accession>
<gene>
    <name evidence="1" type="ORF">RTCCBAU85039_3442</name>
    <name evidence="2" type="ORF">SAMN05216228_10173</name>
</gene>
<dbReference type="Proteomes" id="UP000198939">
    <property type="component" value="Unassembled WGS sequence"/>
</dbReference>
<protein>
    <recommendedName>
        <fullName evidence="5">DUF982 domain-containing protein</fullName>
    </recommendedName>
</protein>
<name>A0A1H8PKB6_9HYPH</name>
<dbReference type="RefSeq" id="WP_072377061.1">
    <property type="nucleotide sequence ID" value="NZ_FNXB01000017.1"/>
</dbReference>
<dbReference type="EMBL" id="FOCV01000017">
    <property type="protein sequence ID" value="SEO42154.1"/>
    <property type="molecule type" value="Genomic_DNA"/>
</dbReference>
<evidence type="ECO:0000313" key="1">
    <source>
        <dbReference type="EMBL" id="SEH97710.1"/>
    </source>
</evidence>
<dbReference type="Pfam" id="PF06169">
    <property type="entry name" value="DUF982"/>
    <property type="match status" value="1"/>
</dbReference>
<evidence type="ECO:0000313" key="3">
    <source>
        <dbReference type="Proteomes" id="UP000183063"/>
    </source>
</evidence>
<dbReference type="InterPro" id="IPR010385">
    <property type="entry name" value="DUF982"/>
</dbReference>
<reference evidence="2 4" key="2">
    <citation type="submission" date="2016-10" db="EMBL/GenBank/DDBJ databases">
        <authorList>
            <person name="Varghese N."/>
            <person name="Submissions S."/>
        </authorList>
    </citation>
    <scope>NUCLEOTIDE SEQUENCE [LARGE SCALE GENOMIC DNA]</scope>
    <source>
        <strain evidence="2 4">CGMCC 1.7071</strain>
    </source>
</reference>
<organism evidence="1 3">
    <name type="scientific">Rhizobium tibeticum</name>
    <dbReference type="NCBI Taxonomy" id="501024"/>
    <lineage>
        <taxon>Bacteria</taxon>
        <taxon>Pseudomonadati</taxon>
        <taxon>Pseudomonadota</taxon>
        <taxon>Alphaproteobacteria</taxon>
        <taxon>Hyphomicrobiales</taxon>
        <taxon>Rhizobiaceae</taxon>
        <taxon>Rhizobium/Agrobacterium group</taxon>
        <taxon>Rhizobium</taxon>
    </lineage>
</organism>
<dbReference type="OrthoDB" id="8420443at2"/>
<evidence type="ECO:0000313" key="4">
    <source>
        <dbReference type="Proteomes" id="UP000198939"/>
    </source>
</evidence>
<sequence>MELWDVPIIVAGNEGGVAYTIGDSRAAIDFLLMRWPCALNHSYQTAIYVCGRSIADRNENAAAQEAFIAALSDADIAFDFMPASSQVGQAKA</sequence>
<evidence type="ECO:0008006" key="5">
    <source>
        <dbReference type="Google" id="ProtNLM"/>
    </source>
</evidence>
<dbReference type="AlphaFoldDB" id="A0A1H8PKB6"/>
<dbReference type="Gene3D" id="6.10.250.730">
    <property type="match status" value="1"/>
</dbReference>
<keyword evidence="4" id="KW-1185">Reference proteome</keyword>
<reference evidence="3" key="1">
    <citation type="submission" date="2016-10" db="EMBL/GenBank/DDBJ databases">
        <authorList>
            <person name="Wibberg D."/>
        </authorList>
    </citation>
    <scope>NUCLEOTIDE SEQUENCE [LARGE SCALE GENOMIC DNA]</scope>
</reference>
<reference evidence="1" key="3">
    <citation type="submission" date="2016-10" db="EMBL/GenBank/DDBJ databases">
        <authorList>
            <person name="de Groot N.N."/>
        </authorList>
    </citation>
    <scope>NUCLEOTIDE SEQUENCE [LARGE SCALE GENOMIC DNA]</scope>
    <source>
        <strain evidence="1">CCBAU85039</strain>
    </source>
</reference>
<dbReference type="EMBL" id="FNXB01000017">
    <property type="protein sequence ID" value="SEH97710.1"/>
    <property type="molecule type" value="Genomic_DNA"/>
</dbReference>
<proteinExistence type="predicted"/>
<evidence type="ECO:0000313" key="2">
    <source>
        <dbReference type="EMBL" id="SEO42154.1"/>
    </source>
</evidence>
<dbReference type="Proteomes" id="UP000183063">
    <property type="component" value="Unassembled WGS sequence"/>
</dbReference>
<dbReference type="STRING" id="501024.RTCCBAU85039_3442"/>